<name>A0A124JUJ6_9SPHN</name>
<reference evidence="1 2" key="1">
    <citation type="submission" date="2015-10" db="EMBL/GenBank/DDBJ databases">
        <title>Draft genome sequence of Novosphingobium fuchskuhlense DSM 25065 isolated from a surface water sample of the southwest basin of Lake Grosse Fuchskuhle.</title>
        <authorList>
            <person name="Ruckert C."/>
            <person name="Winkler A."/>
            <person name="Glaeser J."/>
            <person name="Grossart H.-P."/>
            <person name="Kalinowski J."/>
            <person name="Glaeser S."/>
        </authorList>
    </citation>
    <scope>NUCLEOTIDE SEQUENCE [LARGE SCALE GENOMIC DNA]</scope>
    <source>
        <strain evidence="1 2">FNE08-7</strain>
    </source>
</reference>
<keyword evidence="2" id="KW-1185">Reference proteome</keyword>
<dbReference type="STRING" id="1117702.AQZ52_11630"/>
<dbReference type="OrthoDB" id="8595802at2"/>
<organism evidence="1 2">
    <name type="scientific">Novosphingobium fuchskuhlense</name>
    <dbReference type="NCBI Taxonomy" id="1117702"/>
    <lineage>
        <taxon>Bacteria</taxon>
        <taxon>Pseudomonadati</taxon>
        <taxon>Pseudomonadota</taxon>
        <taxon>Alphaproteobacteria</taxon>
        <taxon>Sphingomonadales</taxon>
        <taxon>Sphingomonadaceae</taxon>
        <taxon>Novosphingobium</taxon>
    </lineage>
</organism>
<dbReference type="RefSeq" id="WP_067910759.1">
    <property type="nucleotide sequence ID" value="NZ_KQ954245.1"/>
</dbReference>
<protein>
    <submittedName>
        <fullName evidence="1">Uncharacterized protein</fullName>
    </submittedName>
</protein>
<sequence length="101" mass="11633">MLLMMAAAALMTSTPTEARVRRELHAAPRPLRAFLVRRAGCNHWGGEEGYDAERAAQITDAARKLRCDRIEADEKRIKRQYAKSRRVRWLLAATRDWDTLP</sequence>
<gene>
    <name evidence="1" type="ORF">AQZ52_11630</name>
</gene>
<evidence type="ECO:0000313" key="1">
    <source>
        <dbReference type="EMBL" id="KUR71300.1"/>
    </source>
</evidence>
<accession>A0A124JUJ6</accession>
<dbReference type="AlphaFoldDB" id="A0A124JUJ6"/>
<comment type="caution">
    <text evidence="1">The sequence shown here is derived from an EMBL/GenBank/DDBJ whole genome shotgun (WGS) entry which is preliminary data.</text>
</comment>
<proteinExistence type="predicted"/>
<dbReference type="EMBL" id="LLZS01000007">
    <property type="protein sequence ID" value="KUR71300.1"/>
    <property type="molecule type" value="Genomic_DNA"/>
</dbReference>
<evidence type="ECO:0000313" key="2">
    <source>
        <dbReference type="Proteomes" id="UP000058012"/>
    </source>
</evidence>
<dbReference type="Proteomes" id="UP000058012">
    <property type="component" value="Unassembled WGS sequence"/>
</dbReference>